<dbReference type="GO" id="GO:0019877">
    <property type="term" value="P:diaminopimelate biosynthetic process"/>
    <property type="evidence" value="ECO:0007669"/>
    <property type="project" value="UniProtKB-KW"/>
</dbReference>
<dbReference type="SUPFAM" id="SSF51735">
    <property type="entry name" value="NAD(P)-binding Rossmann-fold domains"/>
    <property type="match status" value="1"/>
</dbReference>
<protein>
    <recommendedName>
        <fullName evidence="9">4-hydroxy-tetrahydrodipicolinate reductase</fullName>
        <ecNumber evidence="9">1.17.1.8</ecNumber>
    </recommendedName>
</protein>
<dbReference type="InterPro" id="IPR022663">
    <property type="entry name" value="DapB_C"/>
</dbReference>
<proteinExistence type="inferred from homology"/>
<reference evidence="14 15" key="1">
    <citation type="journal article" date="2015" name="Nature">
        <title>rRNA introns, odd ribosomes, and small enigmatic genomes across a large radiation of phyla.</title>
        <authorList>
            <person name="Brown C.T."/>
            <person name="Hug L.A."/>
            <person name="Thomas B.C."/>
            <person name="Sharon I."/>
            <person name="Castelle C.J."/>
            <person name="Singh A."/>
            <person name="Wilkins M.J."/>
            <person name="Williams K.H."/>
            <person name="Banfield J.F."/>
        </authorList>
    </citation>
    <scope>NUCLEOTIDE SEQUENCE [LARGE SCALE GENOMIC DNA]</scope>
</reference>
<name>A0A0G0UJS1_9BACT</name>
<evidence type="ECO:0000256" key="2">
    <source>
        <dbReference type="ARBA" id="ARBA00022605"/>
    </source>
</evidence>
<dbReference type="PANTHER" id="PTHR20836:SF0">
    <property type="entry name" value="4-HYDROXY-TETRAHYDRODIPICOLINATE REDUCTASE 1, CHLOROPLASTIC-RELATED"/>
    <property type="match status" value="1"/>
</dbReference>
<evidence type="ECO:0000313" key="15">
    <source>
        <dbReference type="Proteomes" id="UP000034531"/>
    </source>
</evidence>
<evidence type="ECO:0000256" key="5">
    <source>
        <dbReference type="ARBA" id="ARBA00023002"/>
    </source>
</evidence>
<dbReference type="GO" id="GO:0008839">
    <property type="term" value="F:4-hydroxy-tetrahydrodipicolinate reductase"/>
    <property type="evidence" value="ECO:0007669"/>
    <property type="project" value="UniProtKB-EC"/>
</dbReference>
<comment type="catalytic activity">
    <reaction evidence="10">
        <text>(S)-2,3,4,5-tetrahydrodipicolinate + NADP(+) + H2O = (2S,4S)-4-hydroxy-2,3,4,5-tetrahydrodipicolinate + NADPH + H(+)</text>
        <dbReference type="Rhea" id="RHEA:35331"/>
        <dbReference type="ChEBI" id="CHEBI:15377"/>
        <dbReference type="ChEBI" id="CHEBI:15378"/>
        <dbReference type="ChEBI" id="CHEBI:16845"/>
        <dbReference type="ChEBI" id="CHEBI:57783"/>
        <dbReference type="ChEBI" id="CHEBI:58349"/>
        <dbReference type="ChEBI" id="CHEBI:67139"/>
        <dbReference type="EC" id="1.17.1.8"/>
    </reaction>
</comment>
<keyword evidence="7" id="KW-0457">Lysine biosynthesis</keyword>
<keyword evidence="2" id="KW-0028">Amino-acid biosynthesis</keyword>
<feature type="domain" description="Dihydrodipicolinate reductase N-terminal" evidence="12">
    <location>
        <begin position="19"/>
        <end position="136"/>
    </location>
</feature>
<evidence type="ECO:0000256" key="11">
    <source>
        <dbReference type="ARBA" id="ARBA00049396"/>
    </source>
</evidence>
<comment type="caution">
    <text evidence="14">The sequence shown here is derived from an EMBL/GenBank/DDBJ whole genome shotgun (WGS) entry which is preliminary data.</text>
</comment>
<dbReference type="EC" id="1.17.1.8" evidence="9"/>
<evidence type="ECO:0000256" key="1">
    <source>
        <dbReference type="ARBA" id="ARBA00006642"/>
    </source>
</evidence>
<dbReference type="Proteomes" id="UP000034531">
    <property type="component" value="Unassembled WGS sequence"/>
</dbReference>
<keyword evidence="5" id="KW-0560">Oxidoreductase</keyword>
<dbReference type="AlphaFoldDB" id="A0A0G0UJS1"/>
<feature type="domain" description="Dihydrodipicolinate reductase C-terminal" evidence="13">
    <location>
        <begin position="159"/>
        <end position="275"/>
    </location>
</feature>
<dbReference type="PANTHER" id="PTHR20836">
    <property type="entry name" value="DIHYDRODIPICOLINATE REDUCTASE"/>
    <property type="match status" value="1"/>
</dbReference>
<sequence>MNELLGHHIETEATNGATPILVSGLPGNMATLTAEALSQDARFNLLPFATTSERQRNTSQRLNNGRRVNLLNYYPLDLPEGTIAIDFTTPQSAEINAINYTQRRIPFVMGTTGGNRDAIEEMVRNSEISAVIAPNMNMDVISRQIEIDQIAEFDPDFFRGSSVHIRESHQKTKRDISGTALAFKAQFERHGAEVAPIESIRDTEAQLSLGIPNPDAGHGYHWIWVTNPNGEHIYRFETKINGRESYVDGTLAAAEFLHRRMQEGARGQVFTMRDVVQDLRRAA</sequence>
<evidence type="ECO:0000259" key="12">
    <source>
        <dbReference type="Pfam" id="PF01113"/>
    </source>
</evidence>
<comment type="pathway">
    <text evidence="8">Amino-acid biosynthesis; L-lysine biosynthesis via DAP pathway; (S)-tetrahydrodipicolinate from L-aspartate: step 4/4.</text>
</comment>
<comment type="catalytic activity">
    <reaction evidence="11">
        <text>(S)-2,3,4,5-tetrahydrodipicolinate + NAD(+) + H2O = (2S,4S)-4-hydroxy-2,3,4,5-tetrahydrodipicolinate + NADH + H(+)</text>
        <dbReference type="Rhea" id="RHEA:35323"/>
        <dbReference type="ChEBI" id="CHEBI:15377"/>
        <dbReference type="ChEBI" id="CHEBI:15378"/>
        <dbReference type="ChEBI" id="CHEBI:16845"/>
        <dbReference type="ChEBI" id="CHEBI:57540"/>
        <dbReference type="ChEBI" id="CHEBI:57945"/>
        <dbReference type="ChEBI" id="CHEBI:67139"/>
        <dbReference type="EC" id="1.17.1.8"/>
    </reaction>
</comment>
<keyword evidence="3" id="KW-0521">NADP</keyword>
<comment type="similarity">
    <text evidence="1">Belongs to the DapB family.</text>
</comment>
<dbReference type="GO" id="GO:0009089">
    <property type="term" value="P:lysine biosynthetic process via diaminopimelate"/>
    <property type="evidence" value="ECO:0007669"/>
    <property type="project" value="InterPro"/>
</dbReference>
<evidence type="ECO:0000313" key="14">
    <source>
        <dbReference type="EMBL" id="KKR50467.1"/>
    </source>
</evidence>
<dbReference type="Pfam" id="PF05173">
    <property type="entry name" value="DapB_C"/>
    <property type="match status" value="1"/>
</dbReference>
<keyword evidence="4" id="KW-0220">Diaminopimelate biosynthesis</keyword>
<keyword evidence="6" id="KW-0520">NAD</keyword>
<evidence type="ECO:0000256" key="6">
    <source>
        <dbReference type="ARBA" id="ARBA00023027"/>
    </source>
</evidence>
<evidence type="ECO:0000256" key="4">
    <source>
        <dbReference type="ARBA" id="ARBA00022915"/>
    </source>
</evidence>
<organism evidence="14 15">
    <name type="scientific">Candidatus Curtissbacteria bacterium GW2011_GWA1_40_16</name>
    <dbReference type="NCBI Taxonomy" id="1618405"/>
    <lineage>
        <taxon>Bacteria</taxon>
        <taxon>Candidatus Curtissiibacteriota</taxon>
    </lineage>
</organism>
<dbReference type="Gene3D" id="3.30.360.10">
    <property type="entry name" value="Dihydrodipicolinate Reductase, domain 2"/>
    <property type="match status" value="1"/>
</dbReference>
<dbReference type="InterPro" id="IPR000846">
    <property type="entry name" value="DapB_N"/>
</dbReference>
<dbReference type="Pfam" id="PF01113">
    <property type="entry name" value="DapB_N"/>
    <property type="match status" value="1"/>
</dbReference>
<dbReference type="PIRSF" id="PIRSF000161">
    <property type="entry name" value="DHPR"/>
    <property type="match status" value="1"/>
</dbReference>
<evidence type="ECO:0000256" key="3">
    <source>
        <dbReference type="ARBA" id="ARBA00022857"/>
    </source>
</evidence>
<evidence type="ECO:0000256" key="10">
    <source>
        <dbReference type="ARBA" id="ARBA00049080"/>
    </source>
</evidence>
<accession>A0A0G0UJS1</accession>
<dbReference type="InterPro" id="IPR036291">
    <property type="entry name" value="NAD(P)-bd_dom_sf"/>
</dbReference>
<gene>
    <name evidence="14" type="ORF">UT84_C0011G0013</name>
</gene>
<evidence type="ECO:0000256" key="9">
    <source>
        <dbReference type="ARBA" id="ARBA00038983"/>
    </source>
</evidence>
<dbReference type="Gene3D" id="3.40.50.720">
    <property type="entry name" value="NAD(P)-binding Rossmann-like Domain"/>
    <property type="match status" value="1"/>
</dbReference>
<evidence type="ECO:0000259" key="13">
    <source>
        <dbReference type="Pfam" id="PF05173"/>
    </source>
</evidence>
<evidence type="ECO:0000256" key="7">
    <source>
        <dbReference type="ARBA" id="ARBA00023154"/>
    </source>
</evidence>
<dbReference type="InterPro" id="IPR023940">
    <property type="entry name" value="DHDPR_bac"/>
</dbReference>
<dbReference type="EMBL" id="LBYI01000011">
    <property type="protein sequence ID" value="KKR50467.1"/>
    <property type="molecule type" value="Genomic_DNA"/>
</dbReference>
<evidence type="ECO:0000256" key="8">
    <source>
        <dbReference type="ARBA" id="ARBA00037922"/>
    </source>
</evidence>